<dbReference type="EMBL" id="NVUS01000016">
    <property type="protein sequence ID" value="PCI99359.1"/>
    <property type="molecule type" value="Genomic_DNA"/>
</dbReference>
<protein>
    <submittedName>
        <fullName evidence="8">Type II secretion system protein</fullName>
    </submittedName>
</protein>
<keyword evidence="2" id="KW-1003">Cell membrane</keyword>
<evidence type="ECO:0000256" key="5">
    <source>
        <dbReference type="ARBA" id="ARBA00023136"/>
    </source>
</evidence>
<dbReference type="PANTHER" id="PTHR35007:SF2">
    <property type="entry name" value="PILUS ASSEMBLE PROTEIN"/>
    <property type="match status" value="1"/>
</dbReference>
<feature type="transmembrane region" description="Helical" evidence="6">
    <location>
        <begin position="111"/>
        <end position="135"/>
    </location>
</feature>
<keyword evidence="3 6" id="KW-0812">Transmembrane</keyword>
<comment type="caution">
    <text evidence="8">The sequence shown here is derived from an EMBL/GenBank/DDBJ whole genome shotgun (WGS) entry which is preliminary data.</text>
</comment>
<comment type="subcellular location">
    <subcellularLocation>
        <location evidence="1">Cell membrane</location>
        <topology evidence="1">Multi-pass membrane protein</topology>
    </subcellularLocation>
</comment>
<dbReference type="GO" id="GO:0005886">
    <property type="term" value="C:plasma membrane"/>
    <property type="evidence" value="ECO:0007669"/>
    <property type="project" value="UniProtKB-SubCell"/>
</dbReference>
<accession>A0A2A4YY11</accession>
<evidence type="ECO:0000313" key="8">
    <source>
        <dbReference type="EMBL" id="PCI99359.1"/>
    </source>
</evidence>
<name>A0A2A4YY11_9PROT</name>
<keyword evidence="5 6" id="KW-0472">Membrane</keyword>
<dbReference type="PANTHER" id="PTHR35007">
    <property type="entry name" value="INTEGRAL MEMBRANE PROTEIN-RELATED"/>
    <property type="match status" value="1"/>
</dbReference>
<evidence type="ECO:0000256" key="4">
    <source>
        <dbReference type="ARBA" id="ARBA00022989"/>
    </source>
</evidence>
<gene>
    <name evidence="8" type="ORF">COB13_12065</name>
</gene>
<feature type="transmembrane region" description="Helical" evidence="6">
    <location>
        <begin position="14"/>
        <end position="35"/>
    </location>
</feature>
<feature type="transmembrane region" description="Helical" evidence="6">
    <location>
        <begin position="147"/>
        <end position="165"/>
    </location>
</feature>
<dbReference type="Pfam" id="PF00482">
    <property type="entry name" value="T2SSF"/>
    <property type="match status" value="1"/>
</dbReference>
<dbReference type="AlphaFoldDB" id="A0A2A4YY11"/>
<feature type="transmembrane region" description="Helical" evidence="6">
    <location>
        <begin position="295"/>
        <end position="317"/>
    </location>
</feature>
<evidence type="ECO:0000256" key="2">
    <source>
        <dbReference type="ARBA" id="ARBA00022475"/>
    </source>
</evidence>
<proteinExistence type="predicted"/>
<organism evidence="8">
    <name type="scientific">OCS116 cluster bacterium</name>
    <dbReference type="NCBI Taxonomy" id="2030921"/>
    <lineage>
        <taxon>Bacteria</taxon>
        <taxon>Pseudomonadati</taxon>
        <taxon>Pseudomonadota</taxon>
        <taxon>Alphaproteobacteria</taxon>
        <taxon>OCS116 cluster</taxon>
    </lineage>
</organism>
<reference key="1">
    <citation type="submission" date="2017-08" db="EMBL/GenBank/DDBJ databases">
        <title>A dynamic microbial community with high functional redundancy inhabits the cold, oxic subseafloor aquifer.</title>
        <authorList>
            <person name="Tully B.J."/>
            <person name="Wheat C.G."/>
            <person name="Glazer B.T."/>
            <person name="Huber J.A."/>
        </authorList>
    </citation>
    <scope>NUCLEOTIDE SEQUENCE [LARGE SCALE GENOMIC DNA]</scope>
</reference>
<evidence type="ECO:0000256" key="6">
    <source>
        <dbReference type="SAM" id="Phobius"/>
    </source>
</evidence>
<evidence type="ECO:0000259" key="7">
    <source>
        <dbReference type="Pfam" id="PF00482"/>
    </source>
</evidence>
<feature type="domain" description="Type II secretion system protein GspF" evidence="7">
    <location>
        <begin position="185"/>
        <end position="312"/>
    </location>
</feature>
<dbReference type="InterPro" id="IPR018076">
    <property type="entry name" value="T2SS_GspF_dom"/>
</dbReference>
<evidence type="ECO:0000256" key="1">
    <source>
        <dbReference type="ARBA" id="ARBA00004651"/>
    </source>
</evidence>
<reference evidence="8" key="2">
    <citation type="journal article" date="2018" name="ISME J.">
        <title>A dynamic microbial community with high functional redundancy inhabits the cold, oxic subseafloor aquifer.</title>
        <authorList>
            <person name="Tully B.J."/>
            <person name="Wheat C.G."/>
            <person name="Glazer B.T."/>
            <person name="Huber J.A."/>
        </authorList>
    </citation>
    <scope>NUCLEOTIDE SEQUENCE</scope>
    <source>
        <strain evidence="8">NORP83</strain>
    </source>
</reference>
<evidence type="ECO:0000256" key="3">
    <source>
        <dbReference type="ARBA" id="ARBA00022692"/>
    </source>
</evidence>
<keyword evidence="4 6" id="KW-1133">Transmembrane helix</keyword>
<sequence>MGGFIDFMTSAENLIMLVIGICSFITIMVLVGPMLQSNSLDTRMKSVADERKRLRERQLDEINKKTLQRTPGSNVNFMKSVVDKFNLRKAFESEETVNKLRNAGLRGQTPLYVFLFFRLAMPIILFIASLIYFFFVDRHEQNDTMLWSYSFGIALIGSYLPNMYISNLISKRQEILRLVFPDTMDLLLICVESGMAIEAAFNKVSVEIAAQSVEMSEELALTTAELSYLSSRKAAYRNFATRTGLDEIKALTTSLVQAEQYGTPLGSALRVISQENRDARMTRAEKKAAALPPKLTVPMILFFLPVIFVVILGPTVMTVMEKF</sequence>